<dbReference type="EMBL" id="JBEOKT010000013">
    <property type="protein sequence ID" value="MER2998694.1"/>
    <property type="molecule type" value="Genomic_DNA"/>
</dbReference>
<organism evidence="2 3">
    <name type="scientific">Pontibacter populi</name>
    <dbReference type="NCBI Taxonomy" id="890055"/>
    <lineage>
        <taxon>Bacteria</taxon>
        <taxon>Pseudomonadati</taxon>
        <taxon>Bacteroidota</taxon>
        <taxon>Cytophagia</taxon>
        <taxon>Cytophagales</taxon>
        <taxon>Hymenobacteraceae</taxon>
        <taxon>Pontibacter</taxon>
    </lineage>
</organism>
<name>A0ABV1RWF5_9BACT</name>
<feature type="signal peptide" evidence="1">
    <location>
        <begin position="1"/>
        <end position="19"/>
    </location>
</feature>
<evidence type="ECO:0000313" key="3">
    <source>
        <dbReference type="Proteomes" id="UP001476807"/>
    </source>
</evidence>
<evidence type="ECO:0000256" key="1">
    <source>
        <dbReference type="SAM" id="SignalP"/>
    </source>
</evidence>
<reference evidence="2 3" key="1">
    <citation type="submission" date="2024-06" db="EMBL/GenBank/DDBJ databases">
        <title>Pontibacter populi HYL7-15.</title>
        <authorList>
            <person name="Kim M.K."/>
        </authorList>
    </citation>
    <scope>NUCLEOTIDE SEQUENCE [LARGE SCALE GENOMIC DNA]</scope>
    <source>
        <strain evidence="2 3">HYL7-15</strain>
    </source>
</reference>
<comment type="caution">
    <text evidence="2">The sequence shown here is derived from an EMBL/GenBank/DDBJ whole genome shotgun (WGS) entry which is preliminary data.</text>
</comment>
<proteinExistence type="predicted"/>
<keyword evidence="3" id="KW-1185">Reference proteome</keyword>
<evidence type="ECO:0000313" key="2">
    <source>
        <dbReference type="EMBL" id="MER2998694.1"/>
    </source>
</evidence>
<feature type="chain" id="PRO_5046082296" description="Outer membrane protein beta-barrel domain-containing protein" evidence="1">
    <location>
        <begin position="20"/>
        <end position="436"/>
    </location>
</feature>
<protein>
    <recommendedName>
        <fullName evidence="4">Outer membrane protein beta-barrel domain-containing protein</fullName>
    </recommendedName>
</protein>
<accession>A0ABV1RWF5</accession>
<keyword evidence="1" id="KW-0732">Signal</keyword>
<evidence type="ECO:0008006" key="4">
    <source>
        <dbReference type="Google" id="ProtNLM"/>
    </source>
</evidence>
<sequence>MNKLLLTFFLILLGFTAFAQAEFEPGYFIDNDGNRVECFIKNADKKNNPTQIVYKLSENALSQIATIDSIQEFEILNSVHKYKRFTVNIDRSESNPKYLSHNREPEFKEETLMLRLAVEGNASLYTYYAWGGLQRFFYKMEDSDIQQLVQKDYIVNEIEIRENNAYKQQLWTSLKCSTFTMDQFDRVRYIEKALVKVFVKHNECVGGAYTDYTRRKAKGEFNYFVKAGVASAALQMNQKVLLRKSSGSNSASEEYKMETYTTQFDRQIVPQLGIEIEYVLPANHRRWSLFLEPTYQYYKSKNDFIYRTQVSKYSFLVGSDPGTLEVNYSHIMFPFGVKYHYFLNDNSKVFMSGAAAFNYVIDKSGAFKSENYIKKPVFDQTSINLLPSIIGSVGYKYKNKYSIEANYHLNKMMLENKKWKTTMSNSFSVVLGYRLQ</sequence>
<gene>
    <name evidence="2" type="ORF">ABS362_14155</name>
</gene>
<dbReference type="Proteomes" id="UP001476807">
    <property type="component" value="Unassembled WGS sequence"/>
</dbReference>
<dbReference type="RefSeq" id="WP_350413147.1">
    <property type="nucleotide sequence ID" value="NZ_JBEOKT010000013.1"/>
</dbReference>